<sequence length="101" mass="11809">MKKRKSSDTCDASRLVNNEDSLTIEVNTSKCPRVESEDHPNLSFDINNLERDSRLCLQIWEYPINQQDELIRAYLEIGLYQIHLSQCPLSSDKHPRRFQSS</sequence>
<reference evidence="1 2" key="1">
    <citation type="submission" date="2015-01" db="EMBL/GenBank/DDBJ databases">
        <title>Genome of allotetraploid Gossypium barbadense reveals genomic plasticity and fiber elongation in cotton evolution.</title>
        <authorList>
            <person name="Chen X."/>
            <person name="Liu X."/>
            <person name="Zhao B."/>
            <person name="Zheng H."/>
            <person name="Hu Y."/>
            <person name="Lu G."/>
            <person name="Yang C."/>
            <person name="Chen J."/>
            <person name="Shan C."/>
            <person name="Zhang L."/>
            <person name="Zhou Y."/>
            <person name="Wang L."/>
            <person name="Guo W."/>
            <person name="Bai Y."/>
            <person name="Ruan J."/>
            <person name="Shangguan X."/>
            <person name="Mao Y."/>
            <person name="Jiang J."/>
            <person name="Zhu Y."/>
            <person name="Lei J."/>
            <person name="Kang H."/>
            <person name="Chen S."/>
            <person name="He X."/>
            <person name="Wang R."/>
            <person name="Wang Y."/>
            <person name="Chen J."/>
            <person name="Wang L."/>
            <person name="Yu S."/>
            <person name="Wang B."/>
            <person name="Wei J."/>
            <person name="Song S."/>
            <person name="Lu X."/>
            <person name="Gao Z."/>
            <person name="Gu W."/>
            <person name="Deng X."/>
            <person name="Ma D."/>
            <person name="Wang S."/>
            <person name="Liang W."/>
            <person name="Fang L."/>
            <person name="Cai C."/>
            <person name="Zhu X."/>
            <person name="Zhou B."/>
            <person name="Zhang Y."/>
            <person name="Chen Z."/>
            <person name="Xu S."/>
            <person name="Zhu R."/>
            <person name="Wang S."/>
            <person name="Zhang T."/>
            <person name="Zhao G."/>
        </authorList>
    </citation>
    <scope>NUCLEOTIDE SEQUENCE [LARGE SCALE GENOMIC DNA]</scope>
    <source>
        <strain evidence="2">cv. Xinhai21</strain>
        <tissue evidence="1">Leaf</tissue>
    </source>
</reference>
<dbReference type="Proteomes" id="UP000239757">
    <property type="component" value="Unassembled WGS sequence"/>
</dbReference>
<evidence type="ECO:0000313" key="2">
    <source>
        <dbReference type="Proteomes" id="UP000239757"/>
    </source>
</evidence>
<dbReference type="AlphaFoldDB" id="A0A2P5YGL6"/>
<protein>
    <submittedName>
        <fullName evidence="1">Uncharacterized protein</fullName>
    </submittedName>
</protein>
<organism evidence="1 2">
    <name type="scientific">Gossypium barbadense</name>
    <name type="common">Sea Island cotton</name>
    <name type="synonym">Hibiscus barbadensis</name>
    <dbReference type="NCBI Taxonomy" id="3634"/>
    <lineage>
        <taxon>Eukaryota</taxon>
        <taxon>Viridiplantae</taxon>
        <taxon>Streptophyta</taxon>
        <taxon>Embryophyta</taxon>
        <taxon>Tracheophyta</taxon>
        <taxon>Spermatophyta</taxon>
        <taxon>Magnoliopsida</taxon>
        <taxon>eudicotyledons</taxon>
        <taxon>Gunneridae</taxon>
        <taxon>Pentapetalae</taxon>
        <taxon>rosids</taxon>
        <taxon>malvids</taxon>
        <taxon>Malvales</taxon>
        <taxon>Malvaceae</taxon>
        <taxon>Malvoideae</taxon>
        <taxon>Gossypium</taxon>
    </lineage>
</organism>
<dbReference type="OrthoDB" id="1929285at2759"/>
<proteinExistence type="predicted"/>
<name>A0A2P5YGL6_GOSBA</name>
<gene>
    <name evidence="1" type="ORF">GOBAR_AA05891</name>
</gene>
<accession>A0A2P5YGL6</accession>
<dbReference type="EMBL" id="KZ663232">
    <property type="protein sequence ID" value="PPS14684.1"/>
    <property type="molecule type" value="Genomic_DNA"/>
</dbReference>
<evidence type="ECO:0000313" key="1">
    <source>
        <dbReference type="EMBL" id="PPS14684.1"/>
    </source>
</evidence>